<dbReference type="eggNOG" id="KOG3408">
    <property type="taxonomic scope" value="Eukaryota"/>
</dbReference>
<keyword evidence="5" id="KW-0479">Metal-binding</keyword>
<dbReference type="OrthoDB" id="24683at2759"/>
<dbReference type="GeneID" id="7840836"/>
<name>Q23MN1_TETTS</name>
<evidence type="ECO:0000256" key="6">
    <source>
        <dbReference type="ARBA" id="ARBA00022771"/>
    </source>
</evidence>
<evidence type="ECO:0000256" key="2">
    <source>
        <dbReference type="ARBA" id="ARBA00004496"/>
    </source>
</evidence>
<protein>
    <submittedName>
        <fullName evidence="12">Zinc finger protein</fullName>
    </submittedName>
</protein>
<evidence type="ECO:0000259" key="11">
    <source>
        <dbReference type="PROSITE" id="PS50157"/>
    </source>
</evidence>
<dbReference type="PROSITE" id="PS50157">
    <property type="entry name" value="ZINC_FINGER_C2H2_2"/>
    <property type="match status" value="1"/>
</dbReference>
<evidence type="ECO:0000313" key="12">
    <source>
        <dbReference type="EMBL" id="EAR97811.1"/>
    </source>
</evidence>
<comment type="subcellular location">
    <subcellularLocation>
        <location evidence="2">Cytoplasm</location>
    </subcellularLocation>
    <subcellularLocation>
        <location evidence="1">Nucleus</location>
    </subcellularLocation>
</comment>
<dbReference type="PROSITE" id="PS00028">
    <property type="entry name" value="ZINC_FINGER_C2H2_1"/>
    <property type="match status" value="1"/>
</dbReference>
<evidence type="ECO:0000256" key="9">
    <source>
        <dbReference type="ARBA" id="ARBA00038064"/>
    </source>
</evidence>
<evidence type="ECO:0000313" key="13">
    <source>
        <dbReference type="Proteomes" id="UP000009168"/>
    </source>
</evidence>
<dbReference type="PANTHER" id="PTHR46095">
    <property type="entry name" value="ZINC FINGER PROTEIN 593"/>
    <property type="match status" value="1"/>
</dbReference>
<proteinExistence type="inferred from homology"/>
<evidence type="ECO:0000256" key="3">
    <source>
        <dbReference type="ARBA" id="ARBA00022490"/>
    </source>
</evidence>
<accession>Q23MN1</accession>
<dbReference type="GO" id="GO:0043021">
    <property type="term" value="F:ribonucleoprotein complex binding"/>
    <property type="evidence" value="ECO:0007669"/>
    <property type="project" value="UniProtKB-ARBA"/>
</dbReference>
<dbReference type="SUPFAM" id="SSF57667">
    <property type="entry name" value="beta-beta-alpha zinc fingers"/>
    <property type="match status" value="1"/>
</dbReference>
<reference evidence="13" key="1">
    <citation type="journal article" date="2006" name="PLoS Biol.">
        <title>Macronuclear genome sequence of the ciliate Tetrahymena thermophila, a model eukaryote.</title>
        <authorList>
            <person name="Eisen J.A."/>
            <person name="Coyne R.S."/>
            <person name="Wu M."/>
            <person name="Wu D."/>
            <person name="Thiagarajan M."/>
            <person name="Wortman J.R."/>
            <person name="Badger J.H."/>
            <person name="Ren Q."/>
            <person name="Amedeo P."/>
            <person name="Jones K.M."/>
            <person name="Tallon L.J."/>
            <person name="Delcher A.L."/>
            <person name="Salzberg S.L."/>
            <person name="Silva J.C."/>
            <person name="Haas B.J."/>
            <person name="Majoros W.H."/>
            <person name="Farzad M."/>
            <person name="Carlton J.M."/>
            <person name="Smith R.K. Jr."/>
            <person name="Garg J."/>
            <person name="Pearlman R.E."/>
            <person name="Karrer K.M."/>
            <person name="Sun L."/>
            <person name="Manning G."/>
            <person name="Elde N.C."/>
            <person name="Turkewitz A.P."/>
            <person name="Asai D.J."/>
            <person name="Wilkes D.E."/>
            <person name="Wang Y."/>
            <person name="Cai H."/>
            <person name="Collins K."/>
            <person name="Stewart B.A."/>
            <person name="Lee S.R."/>
            <person name="Wilamowska K."/>
            <person name="Weinberg Z."/>
            <person name="Ruzzo W.L."/>
            <person name="Wloga D."/>
            <person name="Gaertig J."/>
            <person name="Frankel J."/>
            <person name="Tsao C.-C."/>
            <person name="Gorovsky M.A."/>
            <person name="Keeling P.J."/>
            <person name="Waller R.F."/>
            <person name="Patron N.J."/>
            <person name="Cherry J.M."/>
            <person name="Stover N.A."/>
            <person name="Krieger C.J."/>
            <person name="del Toro C."/>
            <person name="Ryder H.F."/>
            <person name="Williamson S.C."/>
            <person name="Barbeau R.A."/>
            <person name="Hamilton E.P."/>
            <person name="Orias E."/>
        </authorList>
    </citation>
    <scope>NUCLEOTIDE SEQUENCE [LARGE SCALE GENOMIC DNA]</scope>
    <source>
        <strain evidence="13">SB210</strain>
    </source>
</reference>
<dbReference type="GO" id="GO:0005634">
    <property type="term" value="C:nucleus"/>
    <property type="evidence" value="ECO:0007669"/>
    <property type="project" value="UniProtKB-SubCell"/>
</dbReference>
<keyword evidence="7" id="KW-0862">Zinc</keyword>
<dbReference type="InterPro" id="IPR051879">
    <property type="entry name" value="C2H2-ZF_Maturation_Protein"/>
</dbReference>
<dbReference type="Pfam" id="PF12171">
    <property type="entry name" value="zf-C2H2_jaz"/>
    <property type="match status" value="1"/>
</dbReference>
<dbReference type="GO" id="GO:0005737">
    <property type="term" value="C:cytoplasm"/>
    <property type="evidence" value="ECO:0007669"/>
    <property type="project" value="UniProtKB-SubCell"/>
</dbReference>
<dbReference type="GO" id="GO:0042254">
    <property type="term" value="P:ribosome biogenesis"/>
    <property type="evidence" value="ECO:0007669"/>
    <property type="project" value="UniProtKB-KW"/>
</dbReference>
<feature type="domain" description="C2H2-type" evidence="11">
    <location>
        <begin position="60"/>
        <end position="89"/>
    </location>
</feature>
<evidence type="ECO:0000256" key="5">
    <source>
        <dbReference type="ARBA" id="ARBA00022723"/>
    </source>
</evidence>
<organism evidence="12 13">
    <name type="scientific">Tetrahymena thermophila (strain SB210)</name>
    <dbReference type="NCBI Taxonomy" id="312017"/>
    <lineage>
        <taxon>Eukaryota</taxon>
        <taxon>Sar</taxon>
        <taxon>Alveolata</taxon>
        <taxon>Ciliophora</taxon>
        <taxon>Intramacronucleata</taxon>
        <taxon>Oligohymenophorea</taxon>
        <taxon>Hymenostomatida</taxon>
        <taxon>Tetrahymenina</taxon>
        <taxon>Tetrahymenidae</taxon>
        <taxon>Tetrahymena</taxon>
    </lineage>
</organism>
<dbReference type="GO" id="GO:0008270">
    <property type="term" value="F:zinc ion binding"/>
    <property type="evidence" value="ECO:0007669"/>
    <property type="project" value="UniProtKB-KW"/>
</dbReference>
<dbReference type="HOGENOM" id="CLU_117291_1_1_1"/>
<comment type="similarity">
    <text evidence="9">Belongs to the ZNF593/BUD20 C2H2-type zinc-finger protein family.</text>
</comment>
<evidence type="ECO:0000256" key="8">
    <source>
        <dbReference type="ARBA" id="ARBA00023242"/>
    </source>
</evidence>
<dbReference type="KEGG" id="tet:TTHERM_00954330"/>
<dbReference type="PANTHER" id="PTHR46095:SF1">
    <property type="entry name" value="ZINC FINGER PROTEIN 593"/>
    <property type="match status" value="1"/>
</dbReference>
<dbReference type="EMBL" id="GG662658">
    <property type="protein sequence ID" value="EAR97811.1"/>
    <property type="molecule type" value="Genomic_DNA"/>
</dbReference>
<dbReference type="AlphaFoldDB" id="Q23MN1"/>
<evidence type="ECO:0000256" key="7">
    <source>
        <dbReference type="ARBA" id="ARBA00022833"/>
    </source>
</evidence>
<dbReference type="InParanoid" id="Q23MN1"/>
<dbReference type="InterPro" id="IPR003604">
    <property type="entry name" value="Matrin/U1-like-C_Znf_C2H2"/>
</dbReference>
<dbReference type="RefSeq" id="XP_001018056.1">
    <property type="nucleotide sequence ID" value="XM_001018056.2"/>
</dbReference>
<evidence type="ECO:0000256" key="10">
    <source>
        <dbReference type="PROSITE-ProRule" id="PRU00042"/>
    </source>
</evidence>
<dbReference type="InterPro" id="IPR036236">
    <property type="entry name" value="Znf_C2H2_sf"/>
</dbReference>
<keyword evidence="8" id="KW-0539">Nucleus</keyword>
<keyword evidence="3" id="KW-0963">Cytoplasm</keyword>
<dbReference type="InterPro" id="IPR013087">
    <property type="entry name" value="Znf_C2H2_type"/>
</dbReference>
<evidence type="ECO:0000256" key="1">
    <source>
        <dbReference type="ARBA" id="ARBA00004123"/>
    </source>
</evidence>
<keyword evidence="13" id="KW-1185">Reference proteome</keyword>
<dbReference type="STRING" id="312017.Q23MN1"/>
<dbReference type="SMART" id="SM00451">
    <property type="entry name" value="ZnF_U1"/>
    <property type="match status" value="1"/>
</dbReference>
<evidence type="ECO:0000256" key="4">
    <source>
        <dbReference type="ARBA" id="ARBA00022517"/>
    </source>
</evidence>
<dbReference type="Gene3D" id="3.30.160.60">
    <property type="entry name" value="Classic Zinc Finger"/>
    <property type="match status" value="1"/>
</dbReference>
<keyword evidence="6 10" id="KW-0863">Zinc-finger</keyword>
<dbReference type="FunCoup" id="Q23MN1">
    <property type="interactions" value="135"/>
</dbReference>
<dbReference type="GO" id="GO:0003676">
    <property type="term" value="F:nucleic acid binding"/>
    <property type="evidence" value="ECO:0007669"/>
    <property type="project" value="InterPro"/>
</dbReference>
<dbReference type="FunFam" id="3.30.160.60:FF:000299">
    <property type="entry name" value="Zinc finger protein 593"/>
    <property type="match status" value="1"/>
</dbReference>
<gene>
    <name evidence="12" type="ORF">TTHERM_00954330</name>
</gene>
<keyword evidence="4" id="KW-0690">Ribosome biogenesis</keyword>
<dbReference type="OMA" id="MKDHFRS"/>
<dbReference type="InterPro" id="IPR022755">
    <property type="entry name" value="Znf_C2H2_jaz"/>
</dbReference>
<sequence length="107" mass="12727">MGGVQRRKGTKGKNKNFHRTFKTRHYKRDQDQVHEDIKPENQEKWLNQEVNEDLPGLGQYYCIPCARYFNNDESLKTHQTTKVHKKSVKRANEKPYTIEEAEECGKF</sequence>
<dbReference type="Proteomes" id="UP000009168">
    <property type="component" value="Unassembled WGS sequence"/>
</dbReference>